<dbReference type="Proteomes" id="UP000465062">
    <property type="component" value="Chromosome"/>
</dbReference>
<dbReference type="GO" id="GO:0016787">
    <property type="term" value="F:hydrolase activity"/>
    <property type="evidence" value="ECO:0007669"/>
    <property type="project" value="UniProtKB-KW"/>
</dbReference>
<dbReference type="InterPro" id="IPR029058">
    <property type="entry name" value="AB_hydrolase_fold"/>
</dbReference>
<accession>A0A6I6UMK0</accession>
<reference evidence="1 2" key="1">
    <citation type="submission" date="2019-06" db="EMBL/GenBank/DDBJ databases">
        <title>An operon consisting of a P-type ATPase gene and a transcriptional regular gene given the different cadmium resistance in Bacillus vietamensis 151-6 and Bacillus marisflavi 151-25.</title>
        <authorList>
            <person name="Yu X."/>
        </authorList>
    </citation>
    <scope>NUCLEOTIDE SEQUENCE [LARGE SCALE GENOMIC DNA]</scope>
    <source>
        <strain evidence="1 2">151-6</strain>
    </source>
</reference>
<sequence length="216" mass="24510">MKMTTGVIKGYGEIDVPYTRLSQGENAEGIAILLPGLGYTVQAPLLHYSTGIYLQKGFDVLHVNYQYTDADYERFSVEEVDDALKHDVNKVIDKVLQDHTYPHIHIVAKSFGTLALGAESARESLQEAKFIWLTPLLKEDEIFQAMLNSKQEGLCIIGDGDRHYDEGRFHELKRNHRLQMHLIKGVNHSLEHDFNVLDSISTHKEIMSIIKAFSEA</sequence>
<gene>
    <name evidence="1" type="ORF">FHE72_20645</name>
</gene>
<dbReference type="KEGG" id="bvq:FHE72_20645"/>
<dbReference type="PIRSF" id="PIRSF033634">
    <property type="entry name" value="UCP033634"/>
    <property type="match status" value="1"/>
</dbReference>
<dbReference type="Gene3D" id="3.40.50.1820">
    <property type="entry name" value="alpha/beta hydrolase"/>
    <property type="match status" value="1"/>
</dbReference>
<dbReference type="EMBL" id="CP047394">
    <property type="protein sequence ID" value="QHE63148.1"/>
    <property type="molecule type" value="Genomic_DNA"/>
</dbReference>
<name>A0A6I6UMK0_9BACI</name>
<dbReference type="RefSeq" id="WP_159362845.1">
    <property type="nucleotide sequence ID" value="NZ_CP047394.1"/>
</dbReference>
<dbReference type="AlphaFoldDB" id="A0A6I6UMK0"/>
<organism evidence="1 2">
    <name type="scientific">Rossellomorea vietnamensis</name>
    <dbReference type="NCBI Taxonomy" id="218284"/>
    <lineage>
        <taxon>Bacteria</taxon>
        <taxon>Bacillati</taxon>
        <taxon>Bacillota</taxon>
        <taxon>Bacilli</taxon>
        <taxon>Bacillales</taxon>
        <taxon>Bacillaceae</taxon>
        <taxon>Rossellomorea</taxon>
    </lineage>
</organism>
<evidence type="ECO:0000313" key="2">
    <source>
        <dbReference type="Proteomes" id="UP000465062"/>
    </source>
</evidence>
<dbReference type="InterPro" id="IPR017018">
    <property type="entry name" value="UCP033634"/>
</dbReference>
<proteinExistence type="predicted"/>
<evidence type="ECO:0000313" key="1">
    <source>
        <dbReference type="EMBL" id="QHE63148.1"/>
    </source>
</evidence>
<dbReference type="SUPFAM" id="SSF53474">
    <property type="entry name" value="alpha/beta-Hydrolases"/>
    <property type="match status" value="1"/>
</dbReference>
<keyword evidence="1" id="KW-0378">Hydrolase</keyword>
<protein>
    <submittedName>
        <fullName evidence="1">Alpha/beta hydrolase</fullName>
    </submittedName>
</protein>